<evidence type="ECO:0000256" key="2">
    <source>
        <dbReference type="ARBA" id="ARBA00022692"/>
    </source>
</evidence>
<feature type="transmembrane region" description="Helical" evidence="5">
    <location>
        <begin position="108"/>
        <end position="127"/>
    </location>
</feature>
<evidence type="ECO:0000256" key="1">
    <source>
        <dbReference type="ARBA" id="ARBA00004141"/>
    </source>
</evidence>
<gene>
    <name evidence="7" type="ORF">AAG570_009975</name>
</gene>
<protein>
    <recommendedName>
        <fullName evidence="6">Cationic amino acid transporter C-terminal domain-containing protein</fullName>
    </recommendedName>
</protein>
<dbReference type="FunFam" id="1.20.1740.10:FF:000010">
    <property type="entry name" value="probable cationic amino acid transporter"/>
    <property type="match status" value="1"/>
</dbReference>
<dbReference type="Gene3D" id="1.20.1740.10">
    <property type="entry name" value="Amino acid/polyamine transporter I"/>
    <property type="match status" value="1"/>
</dbReference>
<sequence length="629" mass="68376">MRINPVDPGILRIQNFGLSIYGTDRCWGPAVVNTYLLQRALVKVRKAVSRRKTDDKEASWEDGPGEGAQLRRILGLFDLTLLGVGSTLGVGVYVLAGSVARSDAGPAVAISFLVAAIASAFAGVCYAEFAARVPKAGSAYVYSYVTVGELAAFVIGWNLILEYVIGTASVARAFSNYIDTLAGNVMSHTLTSVLPIKVSFLSPYPDFLSLAIVLVLSVLLAWGVKESALMNNIFTALNLITVVIVIVAGLWKVDASNWNIPKSSINTTAYPDVGEGGFAPFGVAGIMAGAAKCFFGFVGFDCVATTGEEAKNPQRHIPLAIVISLVVIFLAYFGISTVLTMMWPYYAQDKDAPLIYVFGQVGMPVIKIIVSIGAIFALCTSLIGSLFPMPRLLYAMSSDGLLFRLFGVINSKTQTALYSTFITGVVSGIMAAIFNLDQLIDMMSIGTLLAYTIVALCVLLLRYRDPKLSAGGCAKEEPTEEDGWLAVMGQCLNLKRYKYPNKKTTFVAELWVGVFIICTLVTTILMVVFEDRLPEGDPAAVAPTVVFFIVVCFACFFIALQPKDDPNLFFKVPFIPILPCVSIFINVYLMMKLDVNTWIRFIIWLIIGKFLPEKCNSNCEQLCTQYSVI</sequence>
<keyword evidence="2 5" id="KW-0812">Transmembrane</keyword>
<dbReference type="PANTHER" id="PTHR43243">
    <property type="entry name" value="INNER MEMBRANE TRANSPORTER YGJI-RELATED"/>
    <property type="match status" value="1"/>
</dbReference>
<organism evidence="7 8">
    <name type="scientific">Ranatra chinensis</name>
    <dbReference type="NCBI Taxonomy" id="642074"/>
    <lineage>
        <taxon>Eukaryota</taxon>
        <taxon>Metazoa</taxon>
        <taxon>Ecdysozoa</taxon>
        <taxon>Arthropoda</taxon>
        <taxon>Hexapoda</taxon>
        <taxon>Insecta</taxon>
        <taxon>Pterygota</taxon>
        <taxon>Neoptera</taxon>
        <taxon>Paraneoptera</taxon>
        <taxon>Hemiptera</taxon>
        <taxon>Heteroptera</taxon>
        <taxon>Panheteroptera</taxon>
        <taxon>Nepomorpha</taxon>
        <taxon>Nepidae</taxon>
        <taxon>Ranatrinae</taxon>
        <taxon>Ranatra</taxon>
    </lineage>
</organism>
<dbReference type="AlphaFoldDB" id="A0ABD0YQS6"/>
<evidence type="ECO:0000256" key="5">
    <source>
        <dbReference type="SAM" id="Phobius"/>
    </source>
</evidence>
<dbReference type="Proteomes" id="UP001558652">
    <property type="component" value="Unassembled WGS sequence"/>
</dbReference>
<feature type="transmembrane region" description="Helical" evidence="5">
    <location>
        <begin position="319"/>
        <end position="346"/>
    </location>
</feature>
<reference evidence="7 8" key="1">
    <citation type="submission" date="2024-07" db="EMBL/GenBank/DDBJ databases">
        <title>Chromosome-level genome assembly of the water stick insect Ranatra chinensis (Heteroptera: Nepidae).</title>
        <authorList>
            <person name="Liu X."/>
        </authorList>
    </citation>
    <scope>NUCLEOTIDE SEQUENCE [LARGE SCALE GENOMIC DNA]</scope>
    <source>
        <strain evidence="7">Cailab_2021Rc</strain>
        <tissue evidence="7">Muscle</tissue>
    </source>
</reference>
<feature type="transmembrane region" description="Helical" evidence="5">
    <location>
        <begin position="139"/>
        <end position="160"/>
    </location>
</feature>
<dbReference type="PIRSF" id="PIRSF006060">
    <property type="entry name" value="AA_transporter"/>
    <property type="match status" value="1"/>
</dbReference>
<dbReference type="InterPro" id="IPR029485">
    <property type="entry name" value="CAT_C"/>
</dbReference>
<feature type="transmembrane region" description="Helical" evidence="5">
    <location>
        <begin position="366"/>
        <end position="394"/>
    </location>
</feature>
<dbReference type="PANTHER" id="PTHR43243:SF95">
    <property type="entry name" value="LD37241P"/>
    <property type="match status" value="1"/>
</dbReference>
<name>A0ABD0YQS6_9HEMI</name>
<feature type="transmembrane region" description="Helical" evidence="5">
    <location>
        <begin position="207"/>
        <end position="224"/>
    </location>
</feature>
<evidence type="ECO:0000313" key="8">
    <source>
        <dbReference type="Proteomes" id="UP001558652"/>
    </source>
</evidence>
<proteinExistence type="predicted"/>
<comment type="subcellular location">
    <subcellularLocation>
        <location evidence="1">Membrane</location>
        <topology evidence="1">Multi-pass membrane protein</topology>
    </subcellularLocation>
</comment>
<dbReference type="GO" id="GO:0016020">
    <property type="term" value="C:membrane"/>
    <property type="evidence" value="ECO:0007669"/>
    <property type="project" value="UniProtKB-SubCell"/>
</dbReference>
<evidence type="ECO:0000259" key="6">
    <source>
        <dbReference type="Pfam" id="PF13906"/>
    </source>
</evidence>
<dbReference type="EMBL" id="JBFDAA010000004">
    <property type="protein sequence ID" value="KAL1138287.1"/>
    <property type="molecule type" value="Genomic_DNA"/>
</dbReference>
<keyword evidence="8" id="KW-1185">Reference proteome</keyword>
<feature type="domain" description="Cationic amino acid transporter C-terminal" evidence="6">
    <location>
        <begin position="570"/>
        <end position="608"/>
    </location>
</feature>
<feature type="transmembrane region" description="Helical" evidence="5">
    <location>
        <begin position="231"/>
        <end position="251"/>
    </location>
</feature>
<feature type="transmembrane region" description="Helical" evidence="5">
    <location>
        <begin position="541"/>
        <end position="560"/>
    </location>
</feature>
<feature type="transmembrane region" description="Helical" evidence="5">
    <location>
        <begin position="572"/>
        <end position="591"/>
    </location>
</feature>
<evidence type="ECO:0000256" key="3">
    <source>
        <dbReference type="ARBA" id="ARBA00022989"/>
    </source>
</evidence>
<dbReference type="Pfam" id="PF13520">
    <property type="entry name" value="AA_permease_2"/>
    <property type="match status" value="1"/>
</dbReference>
<dbReference type="Pfam" id="PF13906">
    <property type="entry name" value="AA_permease_C"/>
    <property type="match status" value="1"/>
</dbReference>
<evidence type="ECO:0000313" key="7">
    <source>
        <dbReference type="EMBL" id="KAL1138287.1"/>
    </source>
</evidence>
<feature type="transmembrane region" description="Helical" evidence="5">
    <location>
        <begin position="506"/>
        <end position="529"/>
    </location>
</feature>
<feature type="transmembrane region" description="Helical" evidence="5">
    <location>
        <begin position="73"/>
        <end position="96"/>
    </location>
</feature>
<feature type="transmembrane region" description="Helical" evidence="5">
    <location>
        <begin position="442"/>
        <end position="461"/>
    </location>
</feature>
<keyword evidence="4 5" id="KW-0472">Membrane</keyword>
<evidence type="ECO:0000256" key="4">
    <source>
        <dbReference type="ARBA" id="ARBA00023136"/>
    </source>
</evidence>
<comment type="caution">
    <text evidence="7">The sequence shown here is derived from an EMBL/GenBank/DDBJ whole genome shotgun (WGS) entry which is preliminary data.</text>
</comment>
<dbReference type="InterPro" id="IPR002293">
    <property type="entry name" value="AA/rel_permease1"/>
</dbReference>
<keyword evidence="3 5" id="KW-1133">Transmembrane helix</keyword>
<feature type="transmembrane region" description="Helical" evidence="5">
    <location>
        <begin position="278"/>
        <end position="298"/>
    </location>
</feature>
<feature type="transmembrane region" description="Helical" evidence="5">
    <location>
        <begin position="415"/>
        <end position="436"/>
    </location>
</feature>
<accession>A0ABD0YQS6</accession>